<evidence type="ECO:0000313" key="3">
    <source>
        <dbReference type="EMBL" id="PVD27501.1"/>
    </source>
</evidence>
<dbReference type="Proteomes" id="UP000245119">
    <property type="component" value="Linkage Group LG7"/>
</dbReference>
<dbReference type="AlphaFoldDB" id="A0A2T7P259"/>
<name>A0A2T7P259_POMCA</name>
<evidence type="ECO:0000256" key="1">
    <source>
        <dbReference type="SAM" id="MobiDB-lite"/>
    </source>
</evidence>
<reference evidence="3 4" key="1">
    <citation type="submission" date="2018-04" db="EMBL/GenBank/DDBJ databases">
        <title>The genome of golden apple snail Pomacea canaliculata provides insight into stress tolerance and invasive adaptation.</title>
        <authorList>
            <person name="Liu C."/>
            <person name="Liu B."/>
            <person name="Ren Y."/>
            <person name="Zhang Y."/>
            <person name="Wang H."/>
            <person name="Li S."/>
            <person name="Jiang F."/>
            <person name="Yin L."/>
            <person name="Zhang G."/>
            <person name="Qian W."/>
            <person name="Fan W."/>
        </authorList>
    </citation>
    <scope>NUCLEOTIDE SEQUENCE [LARGE SCALE GENOMIC DNA]</scope>
    <source>
        <strain evidence="3">SZHN2017</strain>
        <tissue evidence="3">Muscle</tissue>
    </source>
</reference>
<keyword evidence="2" id="KW-1133">Transmembrane helix</keyword>
<keyword evidence="2" id="KW-0812">Transmembrane</keyword>
<accession>A0A2T7P259</accession>
<keyword evidence="2" id="KW-0472">Membrane</keyword>
<organism evidence="3 4">
    <name type="scientific">Pomacea canaliculata</name>
    <name type="common">Golden apple snail</name>
    <dbReference type="NCBI Taxonomy" id="400727"/>
    <lineage>
        <taxon>Eukaryota</taxon>
        <taxon>Metazoa</taxon>
        <taxon>Spiralia</taxon>
        <taxon>Lophotrochozoa</taxon>
        <taxon>Mollusca</taxon>
        <taxon>Gastropoda</taxon>
        <taxon>Caenogastropoda</taxon>
        <taxon>Architaenioglossa</taxon>
        <taxon>Ampullarioidea</taxon>
        <taxon>Ampullariidae</taxon>
        <taxon>Pomacea</taxon>
    </lineage>
</organism>
<evidence type="ECO:0000313" key="4">
    <source>
        <dbReference type="Proteomes" id="UP000245119"/>
    </source>
</evidence>
<gene>
    <name evidence="3" type="ORF">C0Q70_12662</name>
</gene>
<feature type="transmembrane region" description="Helical" evidence="2">
    <location>
        <begin position="199"/>
        <end position="222"/>
    </location>
</feature>
<evidence type="ECO:0000256" key="2">
    <source>
        <dbReference type="SAM" id="Phobius"/>
    </source>
</evidence>
<feature type="region of interest" description="Disordered" evidence="1">
    <location>
        <begin position="331"/>
        <end position="354"/>
    </location>
</feature>
<sequence length="354" mass="38371">MYVVPATATCGSLTSSSCDTSSSSSPSSSAVCELKVTGLSISFSRWTKERVSDKKNSYIRELEVLRDVRQVKCVYSDPNLVIVKLREMTDDNRIGWGSVTQKNCSGNITFLACVISASSIALHALVTDIRDGEARTFTCEASVLSGPGNFETRQLGDINVSKEVLSTRSQPQTVTATMPDFTLEAHSSQQVDRCELSDVLIIVIVFLAVSGLLIIILLVLYLRARREVLSSRDQVKPAKLNGHVTNGVGGQQVTRGSLYLNSRFPPPDCQAPDAPRKVSVMQYQRPLPLSSGGRLAQASDAEGQGQRGAAPYQEPWSRLDEEISASLAALRPNPLHEDSTKPSLNLHSDEASMA</sequence>
<keyword evidence="4" id="KW-1185">Reference proteome</keyword>
<protein>
    <submittedName>
        <fullName evidence="3">Uncharacterized protein</fullName>
    </submittedName>
</protein>
<feature type="region of interest" description="Disordered" evidence="1">
    <location>
        <begin position="288"/>
        <end position="317"/>
    </location>
</feature>
<proteinExistence type="predicted"/>
<dbReference type="OrthoDB" id="6215283at2759"/>
<comment type="caution">
    <text evidence="3">The sequence shown here is derived from an EMBL/GenBank/DDBJ whole genome shotgun (WGS) entry which is preliminary data.</text>
</comment>
<dbReference type="EMBL" id="PZQS01000007">
    <property type="protein sequence ID" value="PVD27501.1"/>
    <property type="molecule type" value="Genomic_DNA"/>
</dbReference>